<evidence type="ECO:0000313" key="1">
    <source>
        <dbReference type="EMBL" id="KKB57062.1"/>
    </source>
</evidence>
<dbReference type="Gene3D" id="2.60.40.2630">
    <property type="match status" value="1"/>
</dbReference>
<dbReference type="Gene3D" id="2.60.40.2620">
    <property type="entry name" value="Fimbrillin-like"/>
    <property type="match status" value="1"/>
</dbReference>
<dbReference type="CDD" id="cd13120">
    <property type="entry name" value="BF2867_like_N"/>
    <property type="match status" value="1"/>
</dbReference>
<dbReference type="InterPro" id="IPR025049">
    <property type="entry name" value="Mfa-like_1"/>
</dbReference>
<dbReference type="HOGENOM" id="CLU_871099_0_0_10"/>
<dbReference type="PATRIC" id="fig|927665.4.peg.1754"/>
<dbReference type="RefSeq" id="WP_046145843.1">
    <property type="nucleotide sequence ID" value="NZ_KQ033912.1"/>
</dbReference>
<dbReference type="PROSITE" id="PS51257">
    <property type="entry name" value="PROKAR_LIPOPROTEIN"/>
    <property type="match status" value="1"/>
</dbReference>
<reference evidence="1 2" key="1">
    <citation type="submission" date="2013-04" db="EMBL/GenBank/DDBJ databases">
        <title>The Genome Sequence of Parabacteroides goldsteinii DSM 19448.</title>
        <authorList>
            <consortium name="The Broad Institute Genomics Platform"/>
            <person name="Earl A."/>
            <person name="Ward D."/>
            <person name="Feldgarden M."/>
            <person name="Gevers D."/>
            <person name="Martens E."/>
            <person name="Sakamoto M."/>
            <person name="Benno Y."/>
            <person name="Song Y."/>
            <person name="Liu C."/>
            <person name="Lee J."/>
            <person name="Bolanos M."/>
            <person name="Vaisanen M.L."/>
            <person name="Finegold S.M."/>
            <person name="Walker B."/>
            <person name="Young S."/>
            <person name="Zeng Q."/>
            <person name="Gargeya S."/>
            <person name="Fitzgerald M."/>
            <person name="Haas B."/>
            <person name="Abouelleil A."/>
            <person name="Allen A.W."/>
            <person name="Alvarado L."/>
            <person name="Arachchi H.M."/>
            <person name="Berlin A.M."/>
            <person name="Chapman S.B."/>
            <person name="Gainer-Dewar J."/>
            <person name="Goldberg J."/>
            <person name="Griggs A."/>
            <person name="Gujja S."/>
            <person name="Hansen M."/>
            <person name="Howarth C."/>
            <person name="Imamovic A."/>
            <person name="Ireland A."/>
            <person name="Larimer J."/>
            <person name="McCowan C."/>
            <person name="Murphy C."/>
            <person name="Pearson M."/>
            <person name="Poon T.W."/>
            <person name="Priest M."/>
            <person name="Roberts A."/>
            <person name="Saif S."/>
            <person name="Shea T."/>
            <person name="Sisk P."/>
            <person name="Sykes S."/>
            <person name="Wortman J."/>
            <person name="Nusbaum C."/>
            <person name="Birren B."/>
        </authorList>
    </citation>
    <scope>NUCLEOTIDE SEQUENCE [LARGE SCALE GENOMIC DNA]</scope>
    <source>
        <strain evidence="1 2">DSM 19448</strain>
    </source>
</reference>
<accession>A0A0F5JHZ7</accession>
<evidence type="ECO:0008006" key="3">
    <source>
        <dbReference type="Google" id="ProtNLM"/>
    </source>
</evidence>
<protein>
    <recommendedName>
        <fullName evidence="3">Fimbrillin family protein</fullName>
    </recommendedName>
</protein>
<dbReference type="Pfam" id="PF13149">
    <property type="entry name" value="Mfa_like_1"/>
    <property type="match status" value="1"/>
</dbReference>
<sequence length="319" mass="35094">MRNLLLLITLISGLAGCSHESNFSAIESISAKEKPLKIITRILTTKSANFVQEFKEGSEIGLLITRESDGGLYDEDSDYINVKAEANLISNKISWRQTPEVTLNFDPATVYAYYPYQSQMKLGTASIPVKLSPDATQTRDYMYGTHALGQKIVNSISPVVLLNMEHALSLISFQVNLPEGENESYQLSAIQIGNKAGGSSLICKGMMDIRNGRITKIAGCSTSTRLNLPEPVTLGKEYCKTQQIRVIPTTAPIAEGDIEALFTINGNSYKYKMPAQTMWEKGHKYLYKLTLSGEALTLKEVSVTDWIQGNGEDATSSIM</sequence>
<comment type="caution">
    <text evidence="1">The sequence shown here is derived from an EMBL/GenBank/DDBJ whole genome shotgun (WGS) entry which is preliminary data.</text>
</comment>
<dbReference type="EMBL" id="AQHV01000010">
    <property type="protein sequence ID" value="KKB57062.1"/>
    <property type="molecule type" value="Genomic_DNA"/>
</dbReference>
<dbReference type="CDD" id="cd13121">
    <property type="entry name" value="BF2867_like_C"/>
    <property type="match status" value="1"/>
</dbReference>
<dbReference type="AlphaFoldDB" id="A0A0F5JHZ7"/>
<organism evidence="1 2">
    <name type="scientific">Parabacteroides goldsteinii DSM 19448 = WAL 12034</name>
    <dbReference type="NCBI Taxonomy" id="927665"/>
    <lineage>
        <taxon>Bacteria</taxon>
        <taxon>Pseudomonadati</taxon>
        <taxon>Bacteroidota</taxon>
        <taxon>Bacteroidia</taxon>
        <taxon>Bacteroidales</taxon>
        <taxon>Tannerellaceae</taxon>
        <taxon>Parabacteroides</taxon>
    </lineage>
</organism>
<dbReference type="Proteomes" id="UP000033047">
    <property type="component" value="Unassembled WGS sequence"/>
</dbReference>
<dbReference type="InterPro" id="IPR042278">
    <property type="entry name" value="Mfa-like_1_N"/>
</dbReference>
<name>A0A0F5JHZ7_9BACT</name>
<proteinExistence type="predicted"/>
<gene>
    <name evidence="1" type="ORF">HMPREF1535_01714</name>
</gene>
<evidence type="ECO:0000313" key="2">
    <source>
        <dbReference type="Proteomes" id="UP000033047"/>
    </source>
</evidence>